<accession>A0A0P1KXA3</accession>
<name>A0A0P1KXA3_9SACH</name>
<dbReference type="InterPro" id="IPR035979">
    <property type="entry name" value="RBD_domain_sf"/>
</dbReference>
<gene>
    <name evidence="2" type="ORF">LAQU0_S17e01750g</name>
</gene>
<reference evidence="3" key="1">
    <citation type="submission" date="2015-10" db="EMBL/GenBank/DDBJ databases">
        <authorList>
            <person name="Devillers H."/>
        </authorList>
    </citation>
    <scope>NUCLEOTIDE SEQUENCE [LARGE SCALE GENOMIC DNA]</scope>
</reference>
<dbReference type="Gene3D" id="3.30.70.330">
    <property type="match status" value="1"/>
</dbReference>
<dbReference type="SUPFAM" id="SSF54928">
    <property type="entry name" value="RNA-binding domain, RBD"/>
    <property type="match status" value="1"/>
</dbReference>
<evidence type="ECO:0000256" key="1">
    <source>
        <dbReference type="SAM" id="MobiDB-lite"/>
    </source>
</evidence>
<feature type="compositionally biased region" description="Basic residues" evidence="1">
    <location>
        <begin position="313"/>
        <end position="331"/>
    </location>
</feature>
<keyword evidence="3" id="KW-1185">Reference proteome</keyword>
<evidence type="ECO:0000313" key="3">
    <source>
        <dbReference type="Proteomes" id="UP000236544"/>
    </source>
</evidence>
<organism evidence="2 3">
    <name type="scientific">Lachancea quebecensis</name>
    <dbReference type="NCBI Taxonomy" id="1654605"/>
    <lineage>
        <taxon>Eukaryota</taxon>
        <taxon>Fungi</taxon>
        <taxon>Dikarya</taxon>
        <taxon>Ascomycota</taxon>
        <taxon>Saccharomycotina</taxon>
        <taxon>Saccharomycetes</taxon>
        <taxon>Saccharomycetales</taxon>
        <taxon>Saccharomycetaceae</taxon>
        <taxon>Lachancea</taxon>
    </lineage>
</organism>
<dbReference type="Proteomes" id="UP000236544">
    <property type="component" value="Unassembled WGS sequence"/>
</dbReference>
<dbReference type="GO" id="GO:0003676">
    <property type="term" value="F:nucleic acid binding"/>
    <property type="evidence" value="ECO:0007669"/>
    <property type="project" value="InterPro"/>
</dbReference>
<dbReference type="AlphaFoldDB" id="A0A0P1KXA3"/>
<sequence length="331" mass="37477">MALDLTTDQWERVTTWVRERSGLSDPEALTLFQDFILELLRNLHRCNERKWLEGQLSGLVENPAEFLRDLGNFLRGLGASAPPLLDSSTRFVLVAHVPYKNLNAQDVRATFAPFGAIVSCRADVDARNLLIQFQKVACAIRCTKAATLFFNNRFVTVDLYHSDPENFGSVWLIGGTPSPEVVDSNPAPLSAAKPSPALFNDRVQQVQAIQQNLFEQNQRSAETYKQNFSQLFESKEKLLRAHQSALQELKQKILATEDPSSISQTMSEFQELQKNMESLGITPTAMVQLKLQKFNLDDPSQFPVESPRALAVKQKRTKKAASFRRKLKRRR</sequence>
<evidence type="ECO:0000313" key="2">
    <source>
        <dbReference type="EMBL" id="CUS24562.1"/>
    </source>
</evidence>
<protein>
    <submittedName>
        <fullName evidence="2">LAQU0S17e01750g1_1</fullName>
    </submittedName>
</protein>
<feature type="region of interest" description="Disordered" evidence="1">
    <location>
        <begin position="303"/>
        <end position="331"/>
    </location>
</feature>
<dbReference type="OrthoDB" id="4034296at2759"/>
<dbReference type="InterPro" id="IPR012677">
    <property type="entry name" value="Nucleotide-bd_a/b_plait_sf"/>
</dbReference>
<proteinExistence type="predicted"/>
<dbReference type="EMBL" id="LN890555">
    <property type="protein sequence ID" value="CUS24562.1"/>
    <property type="molecule type" value="Genomic_DNA"/>
</dbReference>